<dbReference type="eggNOG" id="KOG4299">
    <property type="taxonomic scope" value="Eukaryota"/>
</dbReference>
<feature type="region of interest" description="Disordered" evidence="14">
    <location>
        <begin position="445"/>
        <end position="609"/>
    </location>
</feature>
<evidence type="ECO:0000259" key="16">
    <source>
        <dbReference type="PROSITE" id="PS50071"/>
    </source>
</evidence>
<dbReference type="FunFam" id="3.30.40.10:FF:000433">
    <property type="entry name" value="Putative homeodomain-like transcription factor superfamily protein"/>
    <property type="match status" value="1"/>
</dbReference>
<dbReference type="Pfam" id="PF00046">
    <property type="entry name" value="Homeodomain"/>
    <property type="match status" value="1"/>
</dbReference>
<dbReference type="GO" id="GO:0001217">
    <property type="term" value="F:DNA-binding transcription repressor activity"/>
    <property type="evidence" value="ECO:0007669"/>
    <property type="project" value="EnsemblPlants"/>
</dbReference>
<evidence type="ECO:0000256" key="12">
    <source>
        <dbReference type="PROSITE-ProRule" id="PRU00146"/>
    </source>
</evidence>
<dbReference type="InterPro" id="IPR001965">
    <property type="entry name" value="Znf_PHD"/>
</dbReference>
<evidence type="ECO:0000259" key="15">
    <source>
        <dbReference type="PROSITE" id="PS50016"/>
    </source>
</evidence>
<reference evidence="17" key="2">
    <citation type="submission" date="2018-05" db="EMBL/GenBank/DDBJ databases">
        <title>OpunRS2 (Oryza punctata Reference Sequence Version 2).</title>
        <authorList>
            <person name="Zhang J."/>
            <person name="Kudrna D."/>
            <person name="Lee S."/>
            <person name="Talag J."/>
            <person name="Welchert J."/>
            <person name="Wing R.A."/>
        </authorList>
    </citation>
    <scope>NUCLEOTIDE SEQUENCE [LARGE SCALE GENOMIC DNA]</scope>
</reference>
<feature type="compositionally biased region" description="Polar residues" evidence="14">
    <location>
        <begin position="119"/>
        <end position="148"/>
    </location>
</feature>
<feature type="compositionally biased region" description="Polar residues" evidence="14">
    <location>
        <begin position="165"/>
        <end position="179"/>
    </location>
</feature>
<dbReference type="GO" id="GO:0003682">
    <property type="term" value="F:chromatin binding"/>
    <property type="evidence" value="ECO:0007669"/>
    <property type="project" value="TreeGrafter"/>
</dbReference>
<dbReference type="STRING" id="4537.A0A0E0L9M5"/>
<feature type="compositionally biased region" description="Basic residues" evidence="14">
    <location>
        <begin position="30"/>
        <end position="45"/>
    </location>
</feature>
<feature type="compositionally biased region" description="Acidic residues" evidence="14">
    <location>
        <begin position="485"/>
        <end position="501"/>
    </location>
</feature>
<keyword evidence="8 11" id="KW-0371">Homeobox</keyword>
<proteinExistence type="inferred from homology"/>
<dbReference type="InterPro" id="IPR009057">
    <property type="entry name" value="Homeodomain-like_sf"/>
</dbReference>
<keyword evidence="7 11" id="KW-0238">DNA-binding</keyword>
<dbReference type="SMART" id="SM00389">
    <property type="entry name" value="HOX"/>
    <property type="match status" value="1"/>
</dbReference>
<evidence type="ECO:0000256" key="4">
    <source>
        <dbReference type="ARBA" id="ARBA00022771"/>
    </source>
</evidence>
<keyword evidence="4 12" id="KW-0863">Zinc-finger</keyword>
<dbReference type="GO" id="GO:0003677">
    <property type="term" value="F:DNA binding"/>
    <property type="evidence" value="ECO:0007669"/>
    <property type="project" value="UniProtKB-UniRule"/>
</dbReference>
<evidence type="ECO:0000256" key="7">
    <source>
        <dbReference type="ARBA" id="ARBA00023125"/>
    </source>
</evidence>
<feature type="DNA-binding region" description="Homeobox" evidence="11">
    <location>
        <begin position="730"/>
        <end position="789"/>
    </location>
</feature>
<dbReference type="PROSITE" id="PS50071">
    <property type="entry name" value="HOMEOBOX_2"/>
    <property type="match status" value="1"/>
</dbReference>
<evidence type="ECO:0000256" key="3">
    <source>
        <dbReference type="ARBA" id="ARBA00022723"/>
    </source>
</evidence>
<dbReference type="AlphaFoldDB" id="A0A0E0L9M5"/>
<feature type="region of interest" description="Disordered" evidence="14">
    <location>
        <begin position="621"/>
        <end position="719"/>
    </location>
</feature>
<sequence length="913" mass="100817">MAMPTGGAQSDLYGAEFAGERVWGEVGVTRPRRRRGAERRLRRRRTAEAAPSFLPCVFPPFSSQPRPRRPRAAADGGARRRRRRTAAEAAEDERDNGGCPRRRLTAVKAIICMDKTTNSDLILDNDNNGSNAGSAQEPLTANGKTSGVRNRYKQTVKRGRKGPQISPSKTYPLRSSHSNVRVLRSASKKKNETPIVPTNDNTSVQRVVKKRKRTKPLRPAPSRVLRSASEKKNKAHNELLNDGAGVQPAGKKRKVGRPPKEGTPKDDYLIIRKRVRYILNRMNYEQSLIQAYASEGWKGQSLEKIRPEKELERAKVEILRCKSRIREAFQNLDSLLSEGKLDESMFDSAGEISSEDIFCAVCGSKDVTLKNDIILCDGICDRGFHQYCLNPPLLAEDIPQGDEGWLCPACDCKIDCIDVLNELQEVKLSIHDSWEKVFPEAASFSNGSKQIDASDLPSDDSADNDYDPALAQGHKVDEEKSSGEDGGEGLDSDDSSSEDSESFEKEKSKTSKNGRTVDDLGLPSEDSEDGDFDPAGPDSDKDQNDEPNSDQSDESDFTSDSDDFCSEIAKSCGQDEISGPSSSQIRTVDRTDGSGFGSEPNAENSNLAFMETELEQDMVLPVSSKRQVEPRAQANTFNESISVDARLEAYGKSSSDSSDDEEWYGNSTPEKGLEDSETDPLAESPQDGKGFSRRAPVRHHNYEHTPQNVRPGGSVSDQQTEVLCSNSNGSTARNRHFGPAINQKLKVHFKEDPYPSRATKENLAQELGLTFNQVTKWFSSTRHYARVAATKKENNIENHTAENNNNNSNTVDSIPLRGSNEIVSVDRNDMISEERTGQSNLNEGIPLRPDTSCGQSVAVTPMVHPENQGNDSSSNVRTPNAKSAEKMIPGLENSDEARRKAVQRELRKMKTGR</sequence>
<dbReference type="GO" id="GO:0008270">
    <property type="term" value="F:zinc ion binding"/>
    <property type="evidence" value="ECO:0007669"/>
    <property type="project" value="UniProtKB-KW"/>
</dbReference>
<dbReference type="Proteomes" id="UP000026962">
    <property type="component" value="Chromosome 6"/>
</dbReference>
<feature type="compositionally biased region" description="Basic residues" evidence="14">
    <location>
        <begin position="207"/>
        <end position="216"/>
    </location>
</feature>
<dbReference type="InterPro" id="IPR019786">
    <property type="entry name" value="Zinc_finger_PHD-type_CS"/>
</dbReference>
<keyword evidence="5" id="KW-0862">Zinc</keyword>
<keyword evidence="18" id="KW-1185">Reference proteome</keyword>
<evidence type="ECO:0000256" key="9">
    <source>
        <dbReference type="ARBA" id="ARBA00023163"/>
    </source>
</evidence>
<keyword evidence="9" id="KW-0804">Transcription</keyword>
<evidence type="ECO:0000256" key="6">
    <source>
        <dbReference type="ARBA" id="ARBA00023015"/>
    </source>
</evidence>
<dbReference type="InterPro" id="IPR013083">
    <property type="entry name" value="Znf_RING/FYVE/PHD"/>
</dbReference>
<feature type="compositionally biased region" description="Acidic residues" evidence="14">
    <location>
        <begin position="545"/>
        <end position="565"/>
    </location>
</feature>
<feature type="compositionally biased region" description="Basic residues" evidence="14">
    <location>
        <begin position="691"/>
        <end position="701"/>
    </location>
</feature>
<feature type="compositionally biased region" description="Acidic residues" evidence="14">
    <location>
        <begin position="457"/>
        <end position="466"/>
    </location>
</feature>
<dbReference type="SUPFAM" id="SSF57903">
    <property type="entry name" value="FYVE/PHD zinc finger"/>
    <property type="match status" value="1"/>
</dbReference>
<evidence type="ECO:0000256" key="11">
    <source>
        <dbReference type="PROSITE-ProRule" id="PRU00108"/>
    </source>
</evidence>
<comment type="similarity">
    <text evidence="2">Belongs to the PHD-associated homeobox family.</text>
</comment>
<evidence type="ECO:0008006" key="19">
    <source>
        <dbReference type="Google" id="ProtNLM"/>
    </source>
</evidence>
<feature type="region of interest" description="Disordered" evidence="14">
    <location>
        <begin position="796"/>
        <end position="815"/>
    </location>
</feature>
<dbReference type="InterPro" id="IPR001356">
    <property type="entry name" value="HD"/>
</dbReference>
<keyword evidence="10 11" id="KW-0539">Nucleus</keyword>
<dbReference type="Gramene" id="OPUNC06G07980.1">
    <property type="protein sequence ID" value="OPUNC06G07980.1"/>
    <property type="gene ID" value="OPUNC06G07980"/>
</dbReference>
<dbReference type="GO" id="GO:0005634">
    <property type="term" value="C:nucleus"/>
    <property type="evidence" value="ECO:0007669"/>
    <property type="project" value="UniProtKB-SubCell"/>
</dbReference>
<dbReference type="GO" id="GO:0000122">
    <property type="term" value="P:negative regulation of transcription by RNA polymerase II"/>
    <property type="evidence" value="ECO:0007669"/>
    <property type="project" value="EnsemblPlants"/>
</dbReference>
<dbReference type="SUPFAM" id="SSF46689">
    <property type="entry name" value="Homeodomain-like"/>
    <property type="match status" value="1"/>
</dbReference>
<evidence type="ECO:0000313" key="17">
    <source>
        <dbReference type="EnsemblPlants" id="OPUNC06G07980.1"/>
    </source>
</evidence>
<dbReference type="Gene3D" id="1.10.10.60">
    <property type="entry name" value="Homeodomain-like"/>
    <property type="match status" value="1"/>
</dbReference>
<feature type="region of interest" description="Disordered" evidence="14">
    <location>
        <begin position="862"/>
        <end position="913"/>
    </location>
</feature>
<dbReference type="PROSITE" id="PS50016">
    <property type="entry name" value="ZF_PHD_2"/>
    <property type="match status" value="1"/>
</dbReference>
<feature type="compositionally biased region" description="Basic and acidic residues" evidence="14">
    <location>
        <begin position="228"/>
        <end position="239"/>
    </location>
</feature>
<keyword evidence="6" id="KW-0805">Transcription regulation</keyword>
<dbReference type="Pfam" id="PF00628">
    <property type="entry name" value="PHD"/>
    <property type="match status" value="1"/>
</dbReference>
<feature type="domain" description="PHD-type" evidence="15">
    <location>
        <begin position="356"/>
        <end position="413"/>
    </location>
</feature>
<dbReference type="EnsemblPlants" id="OPUNC06G07980.1">
    <property type="protein sequence ID" value="OPUNC06G07980.1"/>
    <property type="gene ID" value="OPUNC06G07980"/>
</dbReference>
<dbReference type="GO" id="GO:0009939">
    <property type="term" value="P:positive regulation of gibberellic acid mediated signaling pathway"/>
    <property type="evidence" value="ECO:0007669"/>
    <property type="project" value="EnsemblPlants"/>
</dbReference>
<evidence type="ECO:0000256" key="1">
    <source>
        <dbReference type="ARBA" id="ARBA00004123"/>
    </source>
</evidence>
<feature type="region of interest" description="Disordered" evidence="14">
    <location>
        <begin position="119"/>
        <end position="265"/>
    </location>
</feature>
<dbReference type="InterPro" id="IPR019787">
    <property type="entry name" value="Znf_PHD-finger"/>
</dbReference>
<dbReference type="InterPro" id="IPR045876">
    <property type="entry name" value="PRHA-like_PHD-finger"/>
</dbReference>
<organism evidence="17">
    <name type="scientific">Oryza punctata</name>
    <name type="common">Red rice</name>
    <dbReference type="NCBI Taxonomy" id="4537"/>
    <lineage>
        <taxon>Eukaryota</taxon>
        <taxon>Viridiplantae</taxon>
        <taxon>Streptophyta</taxon>
        <taxon>Embryophyta</taxon>
        <taxon>Tracheophyta</taxon>
        <taxon>Spermatophyta</taxon>
        <taxon>Magnoliopsida</taxon>
        <taxon>Liliopsida</taxon>
        <taxon>Poales</taxon>
        <taxon>Poaceae</taxon>
        <taxon>BOP clade</taxon>
        <taxon>Oryzoideae</taxon>
        <taxon>Oryzeae</taxon>
        <taxon>Oryzinae</taxon>
        <taxon>Oryza</taxon>
    </lineage>
</organism>
<dbReference type="CDD" id="cd15504">
    <property type="entry name" value="PHD_PRHA_like"/>
    <property type="match status" value="1"/>
</dbReference>
<dbReference type="SMART" id="SM00249">
    <property type="entry name" value="PHD"/>
    <property type="match status" value="1"/>
</dbReference>
<feature type="region of interest" description="Disordered" evidence="14">
    <location>
        <begin position="24"/>
        <end position="100"/>
    </location>
</feature>
<evidence type="ECO:0000256" key="8">
    <source>
        <dbReference type="ARBA" id="ARBA00023155"/>
    </source>
</evidence>
<dbReference type="Gene3D" id="3.30.40.10">
    <property type="entry name" value="Zinc/RING finger domain, C3HC4 (zinc finger)"/>
    <property type="match status" value="1"/>
</dbReference>
<dbReference type="CDD" id="cd00086">
    <property type="entry name" value="homeodomain"/>
    <property type="match status" value="1"/>
</dbReference>
<feature type="compositionally biased region" description="Basic residues" evidence="14">
    <location>
        <begin position="150"/>
        <end position="161"/>
    </location>
</feature>
<evidence type="ECO:0000256" key="10">
    <source>
        <dbReference type="ARBA" id="ARBA00023242"/>
    </source>
</evidence>
<feature type="compositionally biased region" description="Polar residues" evidence="14">
    <location>
        <begin position="867"/>
        <end position="881"/>
    </location>
</feature>
<dbReference type="PROSITE" id="PS01359">
    <property type="entry name" value="ZF_PHD_1"/>
    <property type="match status" value="1"/>
</dbReference>
<comment type="subcellular location">
    <subcellularLocation>
        <location evidence="1 11 13">Nucleus</location>
    </subcellularLocation>
</comment>
<evidence type="ECO:0000313" key="18">
    <source>
        <dbReference type="Proteomes" id="UP000026962"/>
    </source>
</evidence>
<dbReference type="PANTHER" id="PTHR12628:SF13">
    <property type="entry name" value="HOMEOBOX PROTEIN HAT3.1"/>
    <property type="match status" value="1"/>
</dbReference>
<dbReference type="InterPro" id="IPR011011">
    <property type="entry name" value="Znf_FYVE_PHD"/>
</dbReference>
<feature type="domain" description="Homeobox" evidence="16">
    <location>
        <begin position="728"/>
        <end position="788"/>
    </location>
</feature>
<name>A0A0E0L9M5_ORYPU</name>
<dbReference type="OMA" id="HFGPAIN"/>
<evidence type="ECO:0000256" key="2">
    <source>
        <dbReference type="ARBA" id="ARBA00007427"/>
    </source>
</evidence>
<dbReference type="GO" id="GO:0045814">
    <property type="term" value="P:negative regulation of gene expression, epigenetic"/>
    <property type="evidence" value="ECO:0007669"/>
    <property type="project" value="TreeGrafter"/>
</dbReference>
<feature type="compositionally biased region" description="Basic and acidic residues" evidence="14">
    <location>
        <begin position="895"/>
        <end position="913"/>
    </location>
</feature>
<evidence type="ECO:0000256" key="13">
    <source>
        <dbReference type="RuleBase" id="RU000682"/>
    </source>
</evidence>
<dbReference type="PANTHER" id="PTHR12628">
    <property type="entry name" value="POLYCOMB-LIKE TRANSCRIPTION FACTOR"/>
    <property type="match status" value="1"/>
</dbReference>
<keyword evidence="3" id="KW-0479">Metal-binding</keyword>
<evidence type="ECO:0000256" key="5">
    <source>
        <dbReference type="ARBA" id="ARBA00022833"/>
    </source>
</evidence>
<accession>A0A0E0L9M5</accession>
<evidence type="ECO:0000256" key="14">
    <source>
        <dbReference type="SAM" id="MobiDB-lite"/>
    </source>
</evidence>
<reference evidence="17" key="1">
    <citation type="submission" date="2015-04" db="UniProtKB">
        <authorList>
            <consortium name="EnsemblPlants"/>
        </authorList>
    </citation>
    <scope>IDENTIFICATION</scope>
</reference>
<protein>
    <recommendedName>
        <fullName evidence="19">Homeobox domain-containing protein</fullName>
    </recommendedName>
</protein>
<dbReference type="FunFam" id="1.10.10.60:FF:000263">
    <property type="entry name" value="Putative homeodomain-like transcription factor superfamily protein"/>
    <property type="match status" value="1"/>
</dbReference>
<feature type="compositionally biased region" description="Basic and acidic residues" evidence="14">
    <location>
        <begin position="474"/>
        <end position="483"/>
    </location>
</feature>